<keyword evidence="6 13" id="KW-0732">Signal</keyword>
<dbReference type="SMART" id="SM00369">
    <property type="entry name" value="LRR_TYP"/>
    <property type="match status" value="7"/>
</dbReference>
<dbReference type="PRINTS" id="PR00019">
    <property type="entry name" value="LEURICHRPT"/>
</dbReference>
<keyword evidence="11" id="KW-0325">Glycoprotein</keyword>
<evidence type="ECO:0000256" key="11">
    <source>
        <dbReference type="ARBA" id="ARBA00023180"/>
    </source>
</evidence>
<comment type="caution">
    <text evidence="16">The sequence shown here is derived from an EMBL/GenBank/DDBJ whole genome shotgun (WGS) entry which is preliminary data.</text>
</comment>
<feature type="chain" id="PRO_5026921000" evidence="13">
    <location>
        <begin position="24"/>
        <end position="651"/>
    </location>
</feature>
<evidence type="ECO:0000256" key="2">
    <source>
        <dbReference type="ARBA" id="ARBA00009592"/>
    </source>
</evidence>
<dbReference type="GO" id="GO:0050832">
    <property type="term" value="P:defense response to fungus"/>
    <property type="evidence" value="ECO:0007669"/>
    <property type="project" value="UniProtKB-ARBA"/>
</dbReference>
<dbReference type="InterPro" id="IPR032675">
    <property type="entry name" value="LRR_dom_sf"/>
</dbReference>
<evidence type="ECO:0000256" key="9">
    <source>
        <dbReference type="ARBA" id="ARBA00023136"/>
    </source>
</evidence>
<evidence type="ECO:0000313" key="16">
    <source>
        <dbReference type="EMBL" id="TMW94293.1"/>
    </source>
</evidence>
<dbReference type="AlphaFoldDB" id="A0A6N2BQE9"/>
<evidence type="ECO:0000256" key="7">
    <source>
        <dbReference type="ARBA" id="ARBA00022737"/>
    </source>
</evidence>
<keyword evidence="8 12" id="KW-1133">Transmembrane helix</keyword>
<dbReference type="InterPro" id="IPR013210">
    <property type="entry name" value="LRR_N_plant-typ"/>
</dbReference>
<keyword evidence="5 12" id="KW-0812">Transmembrane</keyword>
<name>A0A6N2BQE9_SOLCI</name>
<evidence type="ECO:0000256" key="4">
    <source>
        <dbReference type="ARBA" id="ARBA00022614"/>
    </source>
</evidence>
<evidence type="ECO:0000256" key="13">
    <source>
        <dbReference type="SAM" id="SignalP"/>
    </source>
</evidence>
<comment type="subcellular location">
    <subcellularLocation>
        <location evidence="1">Cell membrane</location>
        <topology evidence="1">Single-pass type I membrane protein</topology>
    </subcellularLocation>
</comment>
<keyword evidence="4" id="KW-0433">Leucine-rich repeat</keyword>
<organism evidence="16">
    <name type="scientific">Solanum chilense</name>
    <name type="common">Tomato</name>
    <name type="synonym">Lycopersicon chilense</name>
    <dbReference type="NCBI Taxonomy" id="4083"/>
    <lineage>
        <taxon>Eukaryota</taxon>
        <taxon>Viridiplantae</taxon>
        <taxon>Streptophyta</taxon>
        <taxon>Embryophyta</taxon>
        <taxon>Tracheophyta</taxon>
        <taxon>Spermatophyta</taxon>
        <taxon>Magnoliopsida</taxon>
        <taxon>eudicotyledons</taxon>
        <taxon>Gunneridae</taxon>
        <taxon>Pentapetalae</taxon>
        <taxon>asterids</taxon>
        <taxon>lamiids</taxon>
        <taxon>Solanales</taxon>
        <taxon>Solanaceae</taxon>
        <taxon>Solanoideae</taxon>
        <taxon>Solaneae</taxon>
        <taxon>Solanum</taxon>
        <taxon>Solanum subgen. Lycopersicon</taxon>
    </lineage>
</organism>
<keyword evidence="7" id="KW-0677">Repeat</keyword>
<keyword evidence="9 12" id="KW-0472">Membrane</keyword>
<dbReference type="InterPro" id="IPR055414">
    <property type="entry name" value="LRR_R13L4/SHOC2-like"/>
</dbReference>
<dbReference type="FunFam" id="3.80.10.10:FF:000356">
    <property type="entry name" value="LRR receptor-like serine/threonine-protein kinase"/>
    <property type="match status" value="1"/>
</dbReference>
<dbReference type="Pfam" id="PF13855">
    <property type="entry name" value="LRR_8"/>
    <property type="match status" value="2"/>
</dbReference>
<dbReference type="SUPFAM" id="SSF52047">
    <property type="entry name" value="RNI-like"/>
    <property type="match status" value="1"/>
</dbReference>
<accession>A0A6N2BQE9</accession>
<dbReference type="PANTHER" id="PTHR27004:SF375">
    <property type="entry name" value="LEUCINE-RICH REPEAT-CONTAINING N-TERMINAL PLANT-TYPE DOMAIN-CONTAINING PROTEIN"/>
    <property type="match status" value="1"/>
</dbReference>
<dbReference type="PANTHER" id="PTHR27004">
    <property type="entry name" value="RECEPTOR-LIKE PROTEIN 12 ISOFORM X1"/>
    <property type="match status" value="1"/>
</dbReference>
<dbReference type="EMBL" id="RXGB01002674">
    <property type="protein sequence ID" value="TMW94293.1"/>
    <property type="molecule type" value="Genomic_DNA"/>
</dbReference>
<proteinExistence type="inferred from homology"/>
<dbReference type="InterPro" id="IPR003591">
    <property type="entry name" value="Leu-rich_rpt_typical-subtyp"/>
</dbReference>
<dbReference type="FunFam" id="3.80.10.10:FF:000400">
    <property type="entry name" value="Nuclear pore complex protein NUP107"/>
    <property type="match status" value="1"/>
</dbReference>
<evidence type="ECO:0000256" key="12">
    <source>
        <dbReference type="SAM" id="Phobius"/>
    </source>
</evidence>
<evidence type="ECO:0000256" key="6">
    <source>
        <dbReference type="ARBA" id="ARBA00022729"/>
    </source>
</evidence>
<dbReference type="GO" id="GO:0005886">
    <property type="term" value="C:plasma membrane"/>
    <property type="evidence" value="ECO:0007669"/>
    <property type="project" value="UniProtKB-SubCell"/>
</dbReference>
<evidence type="ECO:0000259" key="14">
    <source>
        <dbReference type="Pfam" id="PF08263"/>
    </source>
</evidence>
<evidence type="ECO:0000256" key="8">
    <source>
        <dbReference type="ARBA" id="ARBA00022989"/>
    </source>
</evidence>
<reference evidence="16" key="1">
    <citation type="submission" date="2019-05" db="EMBL/GenBank/DDBJ databases">
        <title>The de novo reference genome and transcriptome assemblies of the wild tomato species Solanum chilense.</title>
        <authorList>
            <person name="Stam R."/>
            <person name="Nosenko T."/>
            <person name="Hoerger A.C."/>
            <person name="Stephan W."/>
            <person name="Seidel M.A."/>
            <person name="Kuhn J.M.M."/>
            <person name="Haberer G."/>
            <person name="Tellier A."/>
        </authorList>
    </citation>
    <scope>NUCLEOTIDE SEQUENCE</scope>
    <source>
        <tissue evidence="16">Mature leaves</tissue>
    </source>
</reference>
<dbReference type="Pfam" id="PF12799">
    <property type="entry name" value="LRR_4"/>
    <property type="match status" value="1"/>
</dbReference>
<dbReference type="FunFam" id="3.80.10.10:FF:000213">
    <property type="entry name" value="Tyrosine-sulfated glycopeptide receptor 1"/>
    <property type="match status" value="1"/>
</dbReference>
<dbReference type="Pfam" id="PF08263">
    <property type="entry name" value="LRRNT_2"/>
    <property type="match status" value="1"/>
</dbReference>
<evidence type="ECO:0000256" key="5">
    <source>
        <dbReference type="ARBA" id="ARBA00022692"/>
    </source>
</evidence>
<dbReference type="InterPro" id="IPR001611">
    <property type="entry name" value="Leu-rich_rpt"/>
</dbReference>
<evidence type="ECO:0000259" key="15">
    <source>
        <dbReference type="Pfam" id="PF23598"/>
    </source>
</evidence>
<feature type="domain" description="Disease resistance R13L4/SHOC-2-like LRR" evidence="15">
    <location>
        <begin position="72"/>
        <end position="194"/>
    </location>
</feature>
<evidence type="ECO:0000256" key="1">
    <source>
        <dbReference type="ARBA" id="ARBA00004251"/>
    </source>
</evidence>
<protein>
    <submittedName>
        <fullName evidence="16">Uncharacterized protein</fullName>
    </submittedName>
</protein>
<evidence type="ECO:0000256" key="3">
    <source>
        <dbReference type="ARBA" id="ARBA00022475"/>
    </source>
</evidence>
<feature type="transmembrane region" description="Helical" evidence="12">
    <location>
        <begin position="588"/>
        <end position="611"/>
    </location>
</feature>
<dbReference type="SUPFAM" id="SSF52058">
    <property type="entry name" value="L domain-like"/>
    <property type="match status" value="1"/>
</dbReference>
<evidence type="ECO:0000256" key="10">
    <source>
        <dbReference type="ARBA" id="ARBA00023170"/>
    </source>
</evidence>
<feature type="domain" description="Leucine-rich repeat-containing N-terminal plant-type" evidence="14">
    <location>
        <begin position="26"/>
        <end position="64"/>
    </location>
</feature>
<dbReference type="Pfam" id="PF00560">
    <property type="entry name" value="LRR_1"/>
    <property type="match status" value="1"/>
</dbReference>
<sequence>MVPKILSILQSFTLLYLFTVTFASTEEANALLKWKATLQNQNNSLLASWTLSSNACRDWYGVKCFNGRVNTLNIRNASVIGRLYYFPFSSLPFLKYLDLSMNNFSGTISPEIGNLTNLVHLQLSNNKISGTIPPQISSLVKLQTLRIFDNHLNGPIPGEIGCLRSLTKLSLGSNFLNGSILISLRNLTNLSFLYLYKNQLSGSIPKEIGHLRSLTELSLRNNSLSGSIPASFGNLTNLSTLYLYENQLSGSIPEEIGFQRNNLKGEIPQCFGKMSGHLEVLDMHNNYLSGTLPTTFSIGSVLKSFNLHDNELEGNISVSLANCKRLQVLDLGDNHLIDTFPMWLGTLPKLQVLSLRSKKLHGSIRTSRIENIFPELRIIDLSYNALTGNLPTSLFQHLKAMRTMDQTMISPTYVSIYFVNGYYHDYIPITTKGLELELVKILTAYTAIDLSSNKFEGHIPSILGDLIALRVLNLSHNRLQGHIPPSLGNLSIVESLDLSFNHLSGEIPQQLASLTSVEFLNLSHNYLEGCIPRGPQFATFQNNSYQGNARLRGFPVSRDCGYDWVLETNYTVSALEDQESNSEFLLDFWKSALMGCGSGLCIGLSIVYFMISTGNLKWLERIIADLERKIIMRRSKKQRSQRNYRRRNNRL</sequence>
<keyword evidence="10" id="KW-0675">Receptor</keyword>
<dbReference type="InterPro" id="IPR025875">
    <property type="entry name" value="Leu-rich_rpt_4"/>
</dbReference>
<keyword evidence="3" id="KW-1003">Cell membrane</keyword>
<comment type="similarity">
    <text evidence="2">Belongs to the RLP family.</text>
</comment>
<gene>
    <name evidence="16" type="ORF">EJD97_010464</name>
</gene>
<feature type="signal peptide" evidence="13">
    <location>
        <begin position="1"/>
        <end position="23"/>
    </location>
</feature>
<dbReference type="Pfam" id="PF23598">
    <property type="entry name" value="LRR_14"/>
    <property type="match status" value="1"/>
</dbReference>
<dbReference type="Gene3D" id="3.80.10.10">
    <property type="entry name" value="Ribonuclease Inhibitor"/>
    <property type="match status" value="3"/>
</dbReference>